<dbReference type="Proteomes" id="UP000503117">
    <property type="component" value="Chromosome"/>
</dbReference>
<dbReference type="EMBL" id="CP051684">
    <property type="protein sequence ID" value="QJD93561.1"/>
    <property type="molecule type" value="Genomic_DNA"/>
</dbReference>
<gene>
    <name evidence="2" type="ORF">HH213_27850</name>
</gene>
<name>A0ABX6MGU6_9BURK</name>
<dbReference type="Pfam" id="PF13503">
    <property type="entry name" value="DUF4123"/>
    <property type="match status" value="1"/>
</dbReference>
<evidence type="ECO:0000313" key="2">
    <source>
        <dbReference type="EMBL" id="QJD93561.1"/>
    </source>
</evidence>
<dbReference type="RefSeq" id="WP_169114438.1">
    <property type="nucleotide sequence ID" value="NZ_CP051684.1"/>
</dbReference>
<accession>A0ABX6MGU6</accession>
<organism evidence="2 3">
    <name type="scientific">Duganella dendranthematis</name>
    <dbReference type="NCBI Taxonomy" id="2728021"/>
    <lineage>
        <taxon>Bacteria</taxon>
        <taxon>Pseudomonadati</taxon>
        <taxon>Pseudomonadota</taxon>
        <taxon>Betaproteobacteria</taxon>
        <taxon>Burkholderiales</taxon>
        <taxon>Oxalobacteraceae</taxon>
        <taxon>Telluria group</taxon>
        <taxon>Duganella</taxon>
    </lineage>
</organism>
<evidence type="ECO:0000313" key="3">
    <source>
        <dbReference type="Proteomes" id="UP000503117"/>
    </source>
</evidence>
<protein>
    <submittedName>
        <fullName evidence="2">DUF4123 domain-containing protein</fullName>
    </submittedName>
</protein>
<sequence length="300" mass="33316">MYFATNPPRLTLPSEIAEEFEQLNEASPLHLFALVDCAFDEAFFNERYQRGLPRQSLYADTGLSALGAAAPHLLSAPEGEEAREEWLRQLFAACEGKPMISIIASVLNAAELVRHLRPYLIARTPDTVEWPVRWGDTRVLPALLDTLDEAQCSHLLSPLSRWWAPARDGGLVKWDGGVTSPLPGDFDKLPVSDEIFANLVDTSEADAVLTRINDSQPDLLAMASPAECHARVARHLRIANVNHIHAAPDREHFSVLALTLADDFTELPTMSGLLRRIQQGTDYGSEISALPDEFWQEAER</sequence>
<reference evidence="2 3" key="1">
    <citation type="submission" date="2020-04" db="EMBL/GenBank/DDBJ databases">
        <title>Genome sequencing of novel species.</title>
        <authorList>
            <person name="Heo J."/>
            <person name="Kim S.-J."/>
            <person name="Kim J.-S."/>
            <person name="Hong S.-B."/>
            <person name="Kwon S.-W."/>
        </authorList>
    </citation>
    <scope>NUCLEOTIDE SEQUENCE [LARGE SCALE GENOMIC DNA]</scope>
    <source>
        <strain evidence="2 3">AF9R3</strain>
    </source>
</reference>
<proteinExistence type="predicted"/>
<evidence type="ECO:0000259" key="1">
    <source>
        <dbReference type="Pfam" id="PF13503"/>
    </source>
</evidence>
<feature type="domain" description="DUF4123" evidence="1">
    <location>
        <begin position="31"/>
        <end position="152"/>
    </location>
</feature>
<dbReference type="InterPro" id="IPR025391">
    <property type="entry name" value="DUF4123"/>
</dbReference>
<keyword evidence="3" id="KW-1185">Reference proteome</keyword>